<protein>
    <submittedName>
        <fullName evidence="1">Cytochrome P450</fullName>
    </submittedName>
</protein>
<evidence type="ECO:0000313" key="1">
    <source>
        <dbReference type="EMBL" id="KAI0050756.1"/>
    </source>
</evidence>
<evidence type="ECO:0000313" key="2">
    <source>
        <dbReference type="Proteomes" id="UP000814033"/>
    </source>
</evidence>
<accession>A0ACB8S2Y3</accession>
<sequence>MAITLFDAVLAGMALWLAKLVLQKNPRGRLPPGPKPLPLLGNIFDLPRKEQWRTFSEWGHKYGPISYASALGKSFVVLNDVHTAVEMLDKKSAVYSDRPVLMMAGELVGWRDTLPFTRYGERLKETRKYLHGAMGTRSQIEGMHGLFEAETRAFLRHVLKRPEKVAECIRETAGSVILQLTYGYKPKEGKDDLVDLVEVTMTQFAEVVQPNVFLVDLIPPLQYVPLWFPGAGWKKKAEFYQQTLQQTAAAPMEFVKQQMAKGTARPSLVSNLLEKKNDRKDVADQDNTIKWAAAAMYGGACFFTTVSAIYSLFLAMTIYPNVQRKAQAEIDTVVGGDRLPSFSDRGSLLYVDAVVSEVFRWGALAPLGLPHTSIEDDIHEGYFIPKGSVILTNVKGMLHDEKVYADPWTFKPERFIATEERPAELDPRTCCFGFGRRICPGLNLADATVWASVAMSLAIFDIGRKVIDNVEIVPEALYGDEIISHPLPFPCTIKSRSKSAEALILSE</sequence>
<reference evidence="1" key="1">
    <citation type="submission" date="2021-02" db="EMBL/GenBank/DDBJ databases">
        <authorList>
            <consortium name="DOE Joint Genome Institute"/>
            <person name="Ahrendt S."/>
            <person name="Looney B.P."/>
            <person name="Miyauchi S."/>
            <person name="Morin E."/>
            <person name="Drula E."/>
            <person name="Courty P.E."/>
            <person name="Chicoki N."/>
            <person name="Fauchery L."/>
            <person name="Kohler A."/>
            <person name="Kuo A."/>
            <person name="Labutti K."/>
            <person name="Pangilinan J."/>
            <person name="Lipzen A."/>
            <person name="Riley R."/>
            <person name="Andreopoulos W."/>
            <person name="He G."/>
            <person name="Johnson J."/>
            <person name="Barry K.W."/>
            <person name="Grigoriev I.V."/>
            <person name="Nagy L."/>
            <person name="Hibbett D."/>
            <person name="Henrissat B."/>
            <person name="Matheny P.B."/>
            <person name="Labbe J."/>
            <person name="Martin F."/>
        </authorList>
    </citation>
    <scope>NUCLEOTIDE SEQUENCE</scope>
    <source>
        <strain evidence="1">FP105234-sp</strain>
    </source>
</reference>
<name>A0ACB8S2Y3_9AGAM</name>
<keyword evidence="2" id="KW-1185">Reference proteome</keyword>
<dbReference type="Proteomes" id="UP000814033">
    <property type="component" value="Unassembled WGS sequence"/>
</dbReference>
<organism evidence="1 2">
    <name type="scientific">Auriscalpium vulgare</name>
    <dbReference type="NCBI Taxonomy" id="40419"/>
    <lineage>
        <taxon>Eukaryota</taxon>
        <taxon>Fungi</taxon>
        <taxon>Dikarya</taxon>
        <taxon>Basidiomycota</taxon>
        <taxon>Agaricomycotina</taxon>
        <taxon>Agaricomycetes</taxon>
        <taxon>Russulales</taxon>
        <taxon>Auriscalpiaceae</taxon>
        <taxon>Auriscalpium</taxon>
    </lineage>
</organism>
<reference evidence="1" key="2">
    <citation type="journal article" date="2022" name="New Phytol.">
        <title>Evolutionary transition to the ectomycorrhizal habit in the genomes of a hyperdiverse lineage of mushroom-forming fungi.</title>
        <authorList>
            <person name="Looney B."/>
            <person name="Miyauchi S."/>
            <person name="Morin E."/>
            <person name="Drula E."/>
            <person name="Courty P.E."/>
            <person name="Kohler A."/>
            <person name="Kuo A."/>
            <person name="LaButti K."/>
            <person name="Pangilinan J."/>
            <person name="Lipzen A."/>
            <person name="Riley R."/>
            <person name="Andreopoulos W."/>
            <person name="He G."/>
            <person name="Johnson J."/>
            <person name="Nolan M."/>
            <person name="Tritt A."/>
            <person name="Barry K.W."/>
            <person name="Grigoriev I.V."/>
            <person name="Nagy L.G."/>
            <person name="Hibbett D."/>
            <person name="Henrissat B."/>
            <person name="Matheny P.B."/>
            <person name="Labbe J."/>
            <person name="Martin F.M."/>
        </authorList>
    </citation>
    <scope>NUCLEOTIDE SEQUENCE</scope>
    <source>
        <strain evidence="1">FP105234-sp</strain>
    </source>
</reference>
<gene>
    <name evidence="1" type="ORF">FA95DRAFT_1486691</name>
</gene>
<comment type="caution">
    <text evidence="1">The sequence shown here is derived from an EMBL/GenBank/DDBJ whole genome shotgun (WGS) entry which is preliminary data.</text>
</comment>
<proteinExistence type="predicted"/>
<dbReference type="EMBL" id="MU275858">
    <property type="protein sequence ID" value="KAI0050756.1"/>
    <property type="molecule type" value="Genomic_DNA"/>
</dbReference>